<dbReference type="HOGENOM" id="CLU_031812_1_1_1"/>
<dbReference type="InParanoid" id="F9XBQ0"/>
<evidence type="ECO:0000259" key="2">
    <source>
        <dbReference type="Pfam" id="PF07687"/>
    </source>
</evidence>
<evidence type="ECO:0000256" key="1">
    <source>
        <dbReference type="ARBA" id="ARBA00006247"/>
    </source>
</evidence>
<gene>
    <name evidence="3" type="ORF">MYCGRDRAFT_109439</name>
</gene>
<dbReference type="GO" id="GO:0016805">
    <property type="term" value="F:dipeptidase activity"/>
    <property type="evidence" value="ECO:0007669"/>
    <property type="project" value="TreeGrafter"/>
</dbReference>
<dbReference type="Gene3D" id="3.30.70.360">
    <property type="match status" value="1"/>
</dbReference>
<accession>F9XBQ0</accession>
<keyword evidence="4" id="KW-1185">Reference proteome</keyword>
<dbReference type="VEuPathDB" id="FungiDB:ZTRI_5.280"/>
<dbReference type="SUPFAM" id="SSF53187">
    <property type="entry name" value="Zn-dependent exopeptidases"/>
    <property type="match status" value="1"/>
</dbReference>
<dbReference type="InterPro" id="IPR011650">
    <property type="entry name" value="Peptidase_M20_dimer"/>
</dbReference>
<dbReference type="eggNOG" id="ENOG502QQPD">
    <property type="taxonomic scope" value="Eukaryota"/>
</dbReference>
<dbReference type="CDD" id="cd03887">
    <property type="entry name" value="M20_Acy1L2"/>
    <property type="match status" value="1"/>
</dbReference>
<dbReference type="RefSeq" id="XP_003852148.1">
    <property type="nucleotide sequence ID" value="XM_003852100.1"/>
</dbReference>
<organism evidence="3 4">
    <name type="scientific">Zymoseptoria tritici (strain CBS 115943 / IPO323)</name>
    <name type="common">Speckled leaf blotch fungus</name>
    <name type="synonym">Septoria tritici</name>
    <dbReference type="NCBI Taxonomy" id="336722"/>
    <lineage>
        <taxon>Eukaryota</taxon>
        <taxon>Fungi</taxon>
        <taxon>Dikarya</taxon>
        <taxon>Ascomycota</taxon>
        <taxon>Pezizomycotina</taxon>
        <taxon>Dothideomycetes</taxon>
        <taxon>Dothideomycetidae</taxon>
        <taxon>Mycosphaerellales</taxon>
        <taxon>Mycosphaerellaceae</taxon>
        <taxon>Zymoseptoria</taxon>
    </lineage>
</organism>
<dbReference type="Gene3D" id="3.40.630.10">
    <property type="entry name" value="Zn peptidases"/>
    <property type="match status" value="1"/>
</dbReference>
<dbReference type="PANTHER" id="PTHR30575:SF4">
    <property type="entry name" value="PEPTIDASE M20 DOMAIN-CONTAINING PROTEIN 2"/>
    <property type="match status" value="1"/>
</dbReference>
<dbReference type="NCBIfam" id="TIGR01891">
    <property type="entry name" value="amidohydrolases"/>
    <property type="match status" value="1"/>
</dbReference>
<protein>
    <recommendedName>
        <fullName evidence="2">Peptidase M20 dimerisation domain-containing protein</fullName>
    </recommendedName>
</protein>
<dbReference type="InterPro" id="IPR017439">
    <property type="entry name" value="Amidohydrolase"/>
</dbReference>
<dbReference type="InterPro" id="IPR052030">
    <property type="entry name" value="Peptidase_M20/M20A_hydrolases"/>
</dbReference>
<comment type="similarity">
    <text evidence="1">Belongs to the peptidase M20A family.</text>
</comment>
<proteinExistence type="inferred from homology"/>
<dbReference type="InterPro" id="IPR002933">
    <property type="entry name" value="Peptidase_M20"/>
</dbReference>
<dbReference type="OMA" id="LWPINKK"/>
<sequence length="470" mass="50618">MVPANAAMVATTPSNKCHQQCPDLPSVPPGAHGMAEKVYARPCGDDGYVLVGDDDFQKSYLSDISEHVELLSDNLRDISLEIHDNPELQYKEYHAHELLTKCLQKREGWEVTPSAYNIATAFVAVYDSGKPGPTVSFNAEYDALKCIGHACGHNLIAVASVAGALATAAIIKQHSLQGKVVLFGTPAEEGGGGKIKLLEAGAYKDHNVDVSLISHPGIVADSAIMRTAAYSSFKVDYHGKEAHAAAAPWEGVNALDALITAYNGLSVLRQQTQPGDIIQGQITNGGLRPNIIHAYSSGLFVVRSATRARLAKLQKRVLACFEAGATATGATLKITSKMSYEDHAPNKALAYRYREAFNALGGKITAPELDFLTGSISASTDQGNVSYAMPSISPNFWIRSEDKDGRQLGGPHTPDFEKAARTEEAHRMALRVGKALAATAVDVLTQPELLRKVKDEFQKMLHEDKSQRRA</sequence>
<dbReference type="KEGG" id="ztr:MYCGRDRAFT_109439"/>
<dbReference type="AlphaFoldDB" id="F9XBQ0"/>
<feature type="domain" description="Peptidase M20 dimerisation" evidence="2">
    <location>
        <begin position="232"/>
        <end position="323"/>
    </location>
</feature>
<evidence type="ECO:0000313" key="3">
    <source>
        <dbReference type="EMBL" id="EGP87124.1"/>
    </source>
</evidence>
<dbReference type="GeneID" id="13396998"/>
<dbReference type="FunFam" id="3.30.70.360:FF:000004">
    <property type="entry name" value="Peptidase M20 domain-containing protein 2"/>
    <property type="match status" value="1"/>
</dbReference>
<evidence type="ECO:0000313" key="4">
    <source>
        <dbReference type="Proteomes" id="UP000008062"/>
    </source>
</evidence>
<dbReference type="InterPro" id="IPR036264">
    <property type="entry name" value="Bact_exopeptidase_dim_dom"/>
</dbReference>
<dbReference type="EMBL" id="CM001200">
    <property type="protein sequence ID" value="EGP87124.1"/>
    <property type="molecule type" value="Genomic_DNA"/>
</dbReference>
<dbReference type="PANTHER" id="PTHR30575">
    <property type="entry name" value="PEPTIDASE M20"/>
    <property type="match status" value="1"/>
</dbReference>
<dbReference type="Pfam" id="PF07687">
    <property type="entry name" value="M20_dimer"/>
    <property type="match status" value="1"/>
</dbReference>
<reference evidence="3 4" key="1">
    <citation type="journal article" date="2011" name="PLoS Genet.">
        <title>Finished genome of the fungal wheat pathogen Mycosphaerella graminicola reveals dispensome structure, chromosome plasticity, and stealth pathogenesis.</title>
        <authorList>
            <person name="Goodwin S.B."/>
            <person name="Ben M'barek S."/>
            <person name="Dhillon B."/>
            <person name="Wittenberg A.H.J."/>
            <person name="Crane C.F."/>
            <person name="Hane J.K."/>
            <person name="Foster A.J."/>
            <person name="Van der Lee T.A.J."/>
            <person name="Grimwood J."/>
            <person name="Aerts A."/>
            <person name="Antoniw J."/>
            <person name="Bailey A."/>
            <person name="Bluhm B."/>
            <person name="Bowler J."/>
            <person name="Bristow J."/>
            <person name="van der Burgt A."/>
            <person name="Canto-Canche B."/>
            <person name="Churchill A.C.L."/>
            <person name="Conde-Ferraez L."/>
            <person name="Cools H.J."/>
            <person name="Coutinho P.M."/>
            <person name="Csukai M."/>
            <person name="Dehal P."/>
            <person name="De Wit P."/>
            <person name="Donzelli B."/>
            <person name="van de Geest H.C."/>
            <person name="van Ham R.C.H.J."/>
            <person name="Hammond-Kosack K.E."/>
            <person name="Henrissat B."/>
            <person name="Kilian A."/>
            <person name="Kobayashi A.K."/>
            <person name="Koopmann E."/>
            <person name="Kourmpetis Y."/>
            <person name="Kuzniar A."/>
            <person name="Lindquist E."/>
            <person name="Lombard V."/>
            <person name="Maliepaard C."/>
            <person name="Martins N."/>
            <person name="Mehrabi R."/>
            <person name="Nap J.P.H."/>
            <person name="Ponomarenko A."/>
            <person name="Rudd J.J."/>
            <person name="Salamov A."/>
            <person name="Schmutz J."/>
            <person name="Schouten H.J."/>
            <person name="Shapiro H."/>
            <person name="Stergiopoulos I."/>
            <person name="Torriani S.F.F."/>
            <person name="Tu H."/>
            <person name="de Vries R.P."/>
            <person name="Waalwijk C."/>
            <person name="Ware S.B."/>
            <person name="Wiebenga A."/>
            <person name="Zwiers L.-H."/>
            <person name="Oliver R.P."/>
            <person name="Grigoriev I.V."/>
            <person name="Kema G.H.J."/>
        </authorList>
    </citation>
    <scope>NUCLEOTIDE SEQUENCE [LARGE SCALE GENOMIC DNA]</scope>
    <source>
        <strain evidence="4">CBS 115943 / IPO323</strain>
    </source>
</reference>
<dbReference type="Pfam" id="PF01546">
    <property type="entry name" value="Peptidase_M20"/>
    <property type="match status" value="1"/>
</dbReference>
<dbReference type="SUPFAM" id="SSF55031">
    <property type="entry name" value="Bacterial exopeptidase dimerisation domain"/>
    <property type="match status" value="1"/>
</dbReference>
<dbReference type="Proteomes" id="UP000008062">
    <property type="component" value="Chromosome 5"/>
</dbReference>
<dbReference type="OrthoDB" id="6119954at2759"/>
<name>F9XBQ0_ZYMTI</name>